<sequence>MTYSEYSFDSEVGAFFKKTAVIRATCDARAKELAGGSVAAVEVQGACSYTVYAGPELEYVVQFRLKSLALKLDVVMCTVHLHRWYPLRELLEGGGGAALRHLMKRMRGITHVDFIRVYGFPEDSPDNISWRKNLIEDIAQYVSILAITDFAMFTPVSFDFRSSLANTYNRDLRLLQTALPSRFLPSIQTCIDSMNDILSCNIIVDEKTCHIVGVIDWAEAEVAPFGLNLHSLQSITGKLHLRDGWMRYRDFDSLQAIFWENFSREAGGLPDNQLRTIKLAMILGLLLSHGFTRRLANEPEPVPIGDDEQGRYNMMTLDGFLINLDTRF</sequence>
<evidence type="ECO:0000313" key="1">
    <source>
        <dbReference type="EMBL" id="KAK8038357.1"/>
    </source>
</evidence>
<keyword evidence="2" id="KW-1185">Reference proteome</keyword>
<evidence type="ECO:0008006" key="3">
    <source>
        <dbReference type="Google" id="ProtNLM"/>
    </source>
</evidence>
<dbReference type="RefSeq" id="XP_066708209.1">
    <property type="nucleotide sequence ID" value="XM_066866533.1"/>
</dbReference>
<dbReference type="EMBL" id="JAQQWL010000016">
    <property type="protein sequence ID" value="KAK8038357.1"/>
    <property type="molecule type" value="Genomic_DNA"/>
</dbReference>
<accession>A0ABR1SVK1</accession>
<dbReference type="Proteomes" id="UP001480595">
    <property type="component" value="Unassembled WGS sequence"/>
</dbReference>
<reference evidence="1 2" key="1">
    <citation type="submission" date="2023-01" db="EMBL/GenBank/DDBJ databases">
        <title>Analysis of 21 Apiospora genomes using comparative genomics revels a genus with tremendous synthesis potential of carbohydrate active enzymes and secondary metabolites.</title>
        <authorList>
            <person name="Sorensen T."/>
        </authorList>
    </citation>
    <scope>NUCLEOTIDE SEQUENCE [LARGE SCALE GENOMIC DNA]</scope>
    <source>
        <strain evidence="1 2">CBS 135458</strain>
    </source>
</reference>
<gene>
    <name evidence="1" type="ORF">PG994_015124</name>
</gene>
<evidence type="ECO:0000313" key="2">
    <source>
        <dbReference type="Proteomes" id="UP001480595"/>
    </source>
</evidence>
<protein>
    <recommendedName>
        <fullName evidence="3">Aminoglycoside phosphotransferase domain-containing protein</fullName>
    </recommendedName>
</protein>
<name>A0ABR1SVK1_9PEZI</name>
<dbReference type="GeneID" id="92099596"/>
<organism evidence="1 2">
    <name type="scientific">Apiospora phragmitis</name>
    <dbReference type="NCBI Taxonomy" id="2905665"/>
    <lineage>
        <taxon>Eukaryota</taxon>
        <taxon>Fungi</taxon>
        <taxon>Dikarya</taxon>
        <taxon>Ascomycota</taxon>
        <taxon>Pezizomycotina</taxon>
        <taxon>Sordariomycetes</taxon>
        <taxon>Xylariomycetidae</taxon>
        <taxon>Amphisphaeriales</taxon>
        <taxon>Apiosporaceae</taxon>
        <taxon>Apiospora</taxon>
    </lineage>
</organism>
<proteinExistence type="predicted"/>
<comment type="caution">
    <text evidence="1">The sequence shown here is derived from an EMBL/GenBank/DDBJ whole genome shotgun (WGS) entry which is preliminary data.</text>
</comment>